<evidence type="ECO:0000313" key="2">
    <source>
        <dbReference type="Proteomes" id="UP000222564"/>
    </source>
</evidence>
<keyword evidence="2" id="KW-1185">Reference proteome</keyword>
<evidence type="ECO:0000313" key="1">
    <source>
        <dbReference type="EMBL" id="PHJ37157.1"/>
    </source>
</evidence>
<proteinExistence type="predicted"/>
<dbReference type="PIRSF" id="PIRSF019169">
    <property type="entry name" value="PilM"/>
    <property type="match status" value="1"/>
</dbReference>
<dbReference type="RefSeq" id="WP_099083959.1">
    <property type="nucleotide sequence ID" value="NZ_AWQQ01000115.1"/>
</dbReference>
<dbReference type="Gene3D" id="3.30.1490.300">
    <property type="match status" value="1"/>
</dbReference>
<dbReference type="InterPro" id="IPR050696">
    <property type="entry name" value="FtsA/MreB"/>
</dbReference>
<dbReference type="NCBIfam" id="TIGR01175">
    <property type="entry name" value="pilM"/>
    <property type="match status" value="1"/>
</dbReference>
<organism evidence="1 2">
    <name type="scientific">Desulforamulus profundi</name>
    <dbReference type="NCBI Taxonomy" id="1383067"/>
    <lineage>
        <taxon>Bacteria</taxon>
        <taxon>Bacillati</taxon>
        <taxon>Bacillota</taxon>
        <taxon>Clostridia</taxon>
        <taxon>Eubacteriales</taxon>
        <taxon>Peptococcaceae</taxon>
        <taxon>Desulforamulus</taxon>
    </lineage>
</organism>
<name>A0A2C6M4N9_9FIRM</name>
<reference evidence="1 2" key="1">
    <citation type="submission" date="2013-09" db="EMBL/GenBank/DDBJ databases">
        <title>Biodegradation of hydrocarbons in the deep terrestrial subsurface : characterization of a microbial consortium composed of two Desulfotomaculum species originating from a deep geological formation.</title>
        <authorList>
            <person name="Aullo T."/>
            <person name="Berlendis S."/>
            <person name="Lascourreges J.-F."/>
            <person name="Dessort D."/>
            <person name="Saint-Laurent S."/>
            <person name="Schraauwers B."/>
            <person name="Mas J."/>
            <person name="Magot M."/>
            <person name="Ranchou-Peyruse A."/>
        </authorList>
    </citation>
    <scope>NUCLEOTIDE SEQUENCE [LARGE SCALE GENOMIC DNA]</scope>
    <source>
        <strain evidence="1 2">Bs107</strain>
    </source>
</reference>
<gene>
    <name evidence="1" type="ORF">P378_18040</name>
</gene>
<dbReference type="EMBL" id="AWQQ01000115">
    <property type="protein sequence ID" value="PHJ37157.1"/>
    <property type="molecule type" value="Genomic_DNA"/>
</dbReference>
<dbReference type="Proteomes" id="UP000222564">
    <property type="component" value="Unassembled WGS sequence"/>
</dbReference>
<sequence>MKLWTSHNINAVDIGQNSIKILQLQKKGQSLRISQQISHPSPGLESLEKGDVAELAASLKEAAAKAGIGRSKVVSFIGGLRVITQQITMPPIPEDELQKAVVWEAEKLMPIPVPDMEIRAVVLEEKKNEFGEGSQLNVLLVAAPKNLVYRYYEVFDRANLTLTAIDLPALNLWRVFQGQHCFPERKEIQAVVDIGHTTSHFIVIKKGVPSYVRSLSVDLNHINREPAEEVNNCEQDNITDIAADYYDLEIIPEVAATREVDMPPGMVDESLLYSELATEIRRSLDFYRLQERDTFVEQLVITGGGSKIDGLALILEAELGLPVHIGYPQLKTAPDKIQELHPKFTMAFGLALREVLI</sequence>
<dbReference type="Gene3D" id="3.30.420.40">
    <property type="match status" value="2"/>
</dbReference>
<dbReference type="InterPro" id="IPR043129">
    <property type="entry name" value="ATPase_NBD"/>
</dbReference>
<accession>A0A2C6M4N9</accession>
<dbReference type="Pfam" id="PF11104">
    <property type="entry name" value="PilM_2"/>
    <property type="match status" value="1"/>
</dbReference>
<dbReference type="InterPro" id="IPR005883">
    <property type="entry name" value="PilM"/>
</dbReference>
<dbReference type="OrthoDB" id="9765023at2"/>
<dbReference type="PANTHER" id="PTHR32432">
    <property type="entry name" value="CELL DIVISION PROTEIN FTSA-RELATED"/>
    <property type="match status" value="1"/>
</dbReference>
<dbReference type="AlphaFoldDB" id="A0A2C6M4N9"/>
<dbReference type="SUPFAM" id="SSF53067">
    <property type="entry name" value="Actin-like ATPase domain"/>
    <property type="match status" value="2"/>
</dbReference>
<comment type="caution">
    <text evidence="1">The sequence shown here is derived from an EMBL/GenBank/DDBJ whole genome shotgun (WGS) entry which is preliminary data.</text>
</comment>
<dbReference type="CDD" id="cd24049">
    <property type="entry name" value="ASKHA_NBD_PilM"/>
    <property type="match status" value="1"/>
</dbReference>
<protein>
    <submittedName>
        <fullName evidence="1">Pilus biosynthesis protein PilM</fullName>
    </submittedName>
</protein>
<dbReference type="PANTHER" id="PTHR32432:SF3">
    <property type="entry name" value="ETHANOLAMINE UTILIZATION PROTEIN EUTJ"/>
    <property type="match status" value="1"/>
</dbReference>